<evidence type="ECO:0000256" key="3">
    <source>
        <dbReference type="ARBA" id="ARBA00022692"/>
    </source>
</evidence>
<dbReference type="InterPro" id="IPR006674">
    <property type="entry name" value="HD_domain"/>
</dbReference>
<evidence type="ECO:0000256" key="4">
    <source>
        <dbReference type="ARBA" id="ARBA00022989"/>
    </source>
</evidence>
<evidence type="ECO:0000256" key="1">
    <source>
        <dbReference type="ARBA" id="ARBA00004651"/>
    </source>
</evidence>
<dbReference type="InterPro" id="IPR029016">
    <property type="entry name" value="GAF-like_dom_sf"/>
</dbReference>
<evidence type="ECO:0000256" key="2">
    <source>
        <dbReference type="ARBA" id="ARBA00022475"/>
    </source>
</evidence>
<evidence type="ECO:0000259" key="8">
    <source>
        <dbReference type="PROSITE" id="PS51831"/>
    </source>
</evidence>
<dbReference type="SMART" id="SM00471">
    <property type="entry name" value="HDc"/>
    <property type="match status" value="1"/>
</dbReference>
<dbReference type="SUPFAM" id="SSF55073">
    <property type="entry name" value="Nucleotide cyclase"/>
    <property type="match status" value="1"/>
</dbReference>
<dbReference type="SMART" id="SM00065">
    <property type="entry name" value="GAF"/>
    <property type="match status" value="1"/>
</dbReference>
<dbReference type="EMBL" id="BMQM01000014">
    <property type="protein sequence ID" value="GGR60562.1"/>
    <property type="molecule type" value="Genomic_DNA"/>
</dbReference>
<dbReference type="Pfam" id="PF01590">
    <property type="entry name" value="GAF"/>
    <property type="match status" value="1"/>
</dbReference>
<comment type="caution">
    <text evidence="10">The sequence shown here is derived from an EMBL/GenBank/DDBJ whole genome shotgun (WGS) entry which is preliminary data.</text>
</comment>
<gene>
    <name evidence="10" type="ORF">GCM10008959_23120</name>
</gene>
<dbReference type="NCBIfam" id="TIGR00254">
    <property type="entry name" value="GGDEF"/>
    <property type="match status" value="1"/>
</dbReference>
<dbReference type="PROSITE" id="PS51831">
    <property type="entry name" value="HD"/>
    <property type="match status" value="1"/>
</dbReference>
<dbReference type="InterPro" id="IPR029787">
    <property type="entry name" value="Nucleotide_cyclase"/>
</dbReference>
<protein>
    <recommendedName>
        <fullName evidence="12">Diguanylate cyclase</fullName>
    </recommendedName>
</protein>
<dbReference type="Pfam" id="PF07694">
    <property type="entry name" value="5TM-5TMR_LYT"/>
    <property type="match status" value="1"/>
</dbReference>
<evidence type="ECO:0000313" key="10">
    <source>
        <dbReference type="EMBL" id="GGR60562.1"/>
    </source>
</evidence>
<evidence type="ECO:0000259" key="9">
    <source>
        <dbReference type="PROSITE" id="PS51832"/>
    </source>
</evidence>
<accession>A0ABQ2RUG2</accession>
<dbReference type="InterPro" id="IPR043128">
    <property type="entry name" value="Rev_trsase/Diguanyl_cyclase"/>
</dbReference>
<dbReference type="PANTHER" id="PTHR45138:SF24">
    <property type="entry name" value="DIGUANYLATE CYCLASE DGCC-RELATED"/>
    <property type="match status" value="1"/>
</dbReference>
<dbReference type="CDD" id="cd00077">
    <property type="entry name" value="HDc"/>
    <property type="match status" value="1"/>
</dbReference>
<dbReference type="Gene3D" id="3.30.70.270">
    <property type="match status" value="1"/>
</dbReference>
<evidence type="ECO:0000256" key="6">
    <source>
        <dbReference type="SAM" id="Phobius"/>
    </source>
</evidence>
<keyword evidence="2" id="KW-1003">Cell membrane</keyword>
<proteinExistence type="predicted"/>
<keyword evidence="5 6" id="KW-0472">Membrane</keyword>
<dbReference type="RefSeq" id="WP_189065139.1">
    <property type="nucleotide sequence ID" value="NZ_BMQM01000014.1"/>
</dbReference>
<feature type="transmembrane region" description="Helical" evidence="6">
    <location>
        <begin position="133"/>
        <end position="152"/>
    </location>
</feature>
<name>A0ABQ2RUG2_9DEIO</name>
<evidence type="ECO:0000313" key="11">
    <source>
        <dbReference type="Proteomes" id="UP000634308"/>
    </source>
</evidence>
<dbReference type="InterPro" id="IPR050469">
    <property type="entry name" value="Diguanylate_Cyclase"/>
</dbReference>
<feature type="transmembrane region" description="Helical" evidence="6">
    <location>
        <begin position="70"/>
        <end position="94"/>
    </location>
</feature>
<evidence type="ECO:0000259" key="7">
    <source>
        <dbReference type="PROSITE" id="PS50887"/>
    </source>
</evidence>
<feature type="domain" description="GGDEF" evidence="7">
    <location>
        <begin position="222"/>
        <end position="350"/>
    </location>
</feature>
<dbReference type="PROSITE" id="PS51832">
    <property type="entry name" value="HD_GYP"/>
    <property type="match status" value="1"/>
</dbReference>
<dbReference type="SMART" id="SM00267">
    <property type="entry name" value="GGDEF"/>
    <property type="match status" value="1"/>
</dbReference>
<reference evidence="11" key="1">
    <citation type="journal article" date="2019" name="Int. J. Syst. Evol. Microbiol.">
        <title>The Global Catalogue of Microorganisms (GCM) 10K type strain sequencing project: providing services to taxonomists for standard genome sequencing and annotation.</title>
        <authorList>
            <consortium name="The Broad Institute Genomics Platform"/>
            <consortium name="The Broad Institute Genome Sequencing Center for Infectious Disease"/>
            <person name="Wu L."/>
            <person name="Ma J."/>
        </authorList>
    </citation>
    <scope>NUCLEOTIDE SEQUENCE [LARGE SCALE GENOMIC DNA]</scope>
    <source>
        <strain evidence="11">JCM 31404</strain>
    </source>
</reference>
<dbReference type="InterPro" id="IPR037522">
    <property type="entry name" value="HD_GYP_dom"/>
</dbReference>
<feature type="domain" description="HD" evidence="8">
    <location>
        <begin position="721"/>
        <end position="827"/>
    </location>
</feature>
<dbReference type="InterPro" id="IPR011620">
    <property type="entry name" value="Sig_transdc_His_kinase_LytS_TM"/>
</dbReference>
<dbReference type="PROSITE" id="PS50887">
    <property type="entry name" value="GGDEF"/>
    <property type="match status" value="1"/>
</dbReference>
<dbReference type="InterPro" id="IPR003607">
    <property type="entry name" value="HD/PDEase_dom"/>
</dbReference>
<dbReference type="Gene3D" id="3.30.450.40">
    <property type="match status" value="2"/>
</dbReference>
<keyword evidence="11" id="KW-1185">Reference proteome</keyword>
<dbReference type="InterPro" id="IPR000160">
    <property type="entry name" value="GGDEF_dom"/>
</dbReference>
<dbReference type="Pfam" id="PF01966">
    <property type="entry name" value="HD"/>
    <property type="match status" value="1"/>
</dbReference>
<dbReference type="Pfam" id="PF00990">
    <property type="entry name" value="GGDEF"/>
    <property type="match status" value="1"/>
</dbReference>
<dbReference type="Proteomes" id="UP000634308">
    <property type="component" value="Unassembled WGS sequence"/>
</dbReference>
<dbReference type="CDD" id="cd01949">
    <property type="entry name" value="GGDEF"/>
    <property type="match status" value="1"/>
</dbReference>
<dbReference type="PANTHER" id="PTHR45138">
    <property type="entry name" value="REGULATORY COMPONENTS OF SENSORY TRANSDUCTION SYSTEM"/>
    <property type="match status" value="1"/>
</dbReference>
<feature type="transmembrane region" description="Helical" evidence="6">
    <location>
        <begin position="100"/>
        <end position="121"/>
    </location>
</feature>
<evidence type="ECO:0008006" key="12">
    <source>
        <dbReference type="Google" id="ProtNLM"/>
    </source>
</evidence>
<sequence length="887" mass="95038">MMWHDVLTLLSGLGVALVAAVLLSADLRAWPPRPPRARQLTYALLAGLTGVTLMLYPLPLSSGIFVDLRYLPAVLLTLLFGPGWGTLALLPVLIMRAVLGGAGVGPAIMSALAALLIAGVIHRRVGLRLFTQPRLWTLLPLIFVFNGVGLLLQPGGAPLFQRVYGPLMLVNVLALSAVLLVVHLRARHLESLLDLRRAAFTDALTGLNNRRQFDLDLAELDAGQHLVALDVDFFKQVNDRLGHAAGDRVLREVAQVLLRSVRPQDSVYRVGGEEFALILRGLTPEQGLMVTQRCLSAAQQIDGGGQPVTLSAGWTLTQPDEPGETTLARADAALYRAKAAGRNRVEIDPGTDQTQAVTLAARRTLALLARDHDPDAADWLALLQAAVQDVPGAQSGTLYVLNRGDFLLCAQTGFSDDLLGQRRSPASLLRWYAGPPGDWQAGAPRVLRGEAVRVNTHAASEVEAQVTGQESFRHLSVDGIHETLGVPVAVDGLVMAFLNLDRVAPGPPFGPDAQRTARTFTEQVAALLRARARRVLAARQQRELEALARLSGTLRGALSTEQVIAAVTGTSRALLGAREIVFLQYDPRGDRLVSRHLLGVSETEGRVTLPRGQGLAWAALEGRETLRVVDVRGTSRIHRPAFLTGGAMMAAPLHLRGQPLGVVCFTRDEPFGAEDADLIDILTPHVLSALERARERAELQDAQTGALLTLGLSLETRGLERPGHTRRVMALATRLARTLNLDEPARRALLHGAALHDIGLTVGPHATHPQAGETLARQVGGLHPDTLAVIRHHHERWDGQGFPDGLSAEQIPLLARAFALIDTLDTLSDPPGAQAPPSPDELYRRVQRQAGAQLDPAMTALLPDLLDLPLSLPGAAPSGDAGSGLSG</sequence>
<comment type="subcellular location">
    <subcellularLocation>
        <location evidence="1">Cell membrane</location>
        <topology evidence="1">Multi-pass membrane protein</topology>
    </subcellularLocation>
</comment>
<feature type="transmembrane region" description="Helical" evidence="6">
    <location>
        <begin position="40"/>
        <end position="58"/>
    </location>
</feature>
<dbReference type="SUPFAM" id="SSF109604">
    <property type="entry name" value="HD-domain/PDEase-like"/>
    <property type="match status" value="1"/>
</dbReference>
<organism evidence="10 11">
    <name type="scientific">Deinococcus seoulensis</name>
    <dbReference type="NCBI Taxonomy" id="1837379"/>
    <lineage>
        <taxon>Bacteria</taxon>
        <taxon>Thermotogati</taxon>
        <taxon>Deinococcota</taxon>
        <taxon>Deinococci</taxon>
        <taxon>Deinococcales</taxon>
        <taxon>Deinococcaceae</taxon>
        <taxon>Deinococcus</taxon>
    </lineage>
</organism>
<evidence type="ECO:0000256" key="5">
    <source>
        <dbReference type="ARBA" id="ARBA00023136"/>
    </source>
</evidence>
<dbReference type="InterPro" id="IPR003018">
    <property type="entry name" value="GAF"/>
</dbReference>
<keyword evidence="3 6" id="KW-0812">Transmembrane</keyword>
<dbReference type="Gene3D" id="1.10.3210.10">
    <property type="entry name" value="Hypothetical protein af1432"/>
    <property type="match status" value="1"/>
</dbReference>
<keyword evidence="4 6" id="KW-1133">Transmembrane helix</keyword>
<dbReference type="SUPFAM" id="SSF55781">
    <property type="entry name" value="GAF domain-like"/>
    <property type="match status" value="2"/>
</dbReference>
<dbReference type="Pfam" id="PF13185">
    <property type="entry name" value="GAF_2"/>
    <property type="match status" value="1"/>
</dbReference>
<feature type="domain" description="HD-GYP" evidence="9">
    <location>
        <begin position="699"/>
        <end position="878"/>
    </location>
</feature>